<reference evidence="2 3" key="1">
    <citation type="submission" date="2023-02" db="EMBL/GenBank/DDBJ databases">
        <title>LHISI_Scaffold_Assembly.</title>
        <authorList>
            <person name="Stuart O.P."/>
            <person name="Cleave R."/>
            <person name="Magrath M.J.L."/>
            <person name="Mikheyev A.S."/>
        </authorList>
    </citation>
    <scope>NUCLEOTIDE SEQUENCE [LARGE SCALE GENOMIC DNA]</scope>
    <source>
        <strain evidence="2">Daus_M_001</strain>
        <tissue evidence="2">Leg muscle</tissue>
    </source>
</reference>
<evidence type="ECO:0000313" key="2">
    <source>
        <dbReference type="EMBL" id="KAJ8883723.1"/>
    </source>
</evidence>
<accession>A0ABQ9HHA8</accession>
<evidence type="ECO:0000313" key="3">
    <source>
        <dbReference type="Proteomes" id="UP001159363"/>
    </source>
</evidence>
<organism evidence="2 3">
    <name type="scientific">Dryococelus australis</name>
    <dbReference type="NCBI Taxonomy" id="614101"/>
    <lineage>
        <taxon>Eukaryota</taxon>
        <taxon>Metazoa</taxon>
        <taxon>Ecdysozoa</taxon>
        <taxon>Arthropoda</taxon>
        <taxon>Hexapoda</taxon>
        <taxon>Insecta</taxon>
        <taxon>Pterygota</taxon>
        <taxon>Neoptera</taxon>
        <taxon>Polyneoptera</taxon>
        <taxon>Phasmatodea</taxon>
        <taxon>Verophasmatodea</taxon>
        <taxon>Anareolatae</taxon>
        <taxon>Phasmatidae</taxon>
        <taxon>Eurycanthinae</taxon>
        <taxon>Dryococelus</taxon>
    </lineage>
</organism>
<comment type="caution">
    <text evidence="2">The sequence shown here is derived from an EMBL/GenBank/DDBJ whole genome shotgun (WGS) entry which is preliminary data.</text>
</comment>
<protein>
    <submittedName>
        <fullName evidence="2">Uncharacterized protein</fullName>
    </submittedName>
</protein>
<feature type="region of interest" description="Disordered" evidence="1">
    <location>
        <begin position="463"/>
        <end position="486"/>
    </location>
</feature>
<dbReference type="Proteomes" id="UP001159363">
    <property type="component" value="Chromosome 4"/>
</dbReference>
<keyword evidence="3" id="KW-1185">Reference proteome</keyword>
<evidence type="ECO:0000256" key="1">
    <source>
        <dbReference type="SAM" id="MobiDB-lite"/>
    </source>
</evidence>
<sequence length="486" mass="55466">MSAYTRQKANSKYRNCIRLERSSQKQSSDTHKTPYDRVKRCRERKINTKASESVNWHVEEKKRGISTSNLDLDRASRRPSCMDCACNKQPKWRARKPAYQRHRPTRFPHAKTRERASRGLHPAHIVGSVVICDEIEITCQRLSQHCKFSGDTGVIRISFKHRTLPSVAQSLSAASVCGAGGSGFMSATTHVPSTAKNTYRYHSSTQSFLSPEQKKSEYCERGWSERGEEGNCYAYIDCCLRPRSTSQLTCESPPAQARRQEGWRGGLKHSPHDGTAKSLEHPFRTIKHYDNGYMQFLQVDILKNHIKNCKDSSFESQQVITLIPPAASMGTDSTDDYDGTVNANDGMRDLRESVNNARCIFPEDPNELIDRLRYLIDLLKHGDLSRIVEISSVNDELKNWGENGRWGTGMTEHEQPRAPTLDADIPKRRQLFYFHLIAPEHEVRVRDSITAYYSARITSHTIRRKAAQRRNPSVRSPGYSPLAPRW</sequence>
<proteinExistence type="predicted"/>
<name>A0ABQ9HHA8_9NEOP</name>
<gene>
    <name evidence="2" type="ORF">PR048_015577</name>
</gene>
<dbReference type="EMBL" id="JARBHB010000005">
    <property type="protein sequence ID" value="KAJ8883723.1"/>
    <property type="molecule type" value="Genomic_DNA"/>
</dbReference>